<dbReference type="RefSeq" id="WP_092091345.1">
    <property type="nucleotide sequence ID" value="NZ_FOQE01000005.1"/>
</dbReference>
<feature type="transmembrane region" description="Helical" evidence="1">
    <location>
        <begin position="12"/>
        <end position="33"/>
    </location>
</feature>
<feature type="transmembrane region" description="Helical" evidence="1">
    <location>
        <begin position="144"/>
        <end position="167"/>
    </location>
</feature>
<evidence type="ECO:0000256" key="1">
    <source>
        <dbReference type="SAM" id="Phobius"/>
    </source>
</evidence>
<name>A0A1I3BAG6_9LACT</name>
<dbReference type="Proteomes" id="UP000198668">
    <property type="component" value="Unassembled WGS sequence"/>
</dbReference>
<feature type="transmembrane region" description="Helical" evidence="1">
    <location>
        <begin position="107"/>
        <end position="132"/>
    </location>
</feature>
<evidence type="ECO:0000313" key="3">
    <source>
        <dbReference type="Proteomes" id="UP000198668"/>
    </source>
</evidence>
<keyword evidence="1" id="KW-0812">Transmembrane</keyword>
<feature type="transmembrane region" description="Helical" evidence="1">
    <location>
        <begin position="76"/>
        <end position="95"/>
    </location>
</feature>
<protein>
    <submittedName>
        <fullName evidence="2">Niacin transporter</fullName>
    </submittedName>
</protein>
<reference evidence="2 3" key="1">
    <citation type="submission" date="2016-10" db="EMBL/GenBank/DDBJ databases">
        <authorList>
            <person name="de Groot N.N."/>
        </authorList>
    </citation>
    <scope>NUCLEOTIDE SEQUENCE [LARGE SCALE GENOMIC DNA]</scope>
    <source>
        <strain evidence="2 3">DSM 27630</strain>
    </source>
</reference>
<dbReference type="OrthoDB" id="1631895at2"/>
<sequence>MKVRRSTQQVTLSAVLIAIGLLIPVLSPLKIILEPASFTLASHVPIFIGMFISPTVGLAVALGTTAGFFIGGFPLIIVLRAFTHAAFAFLGGWMLEKKPQWIENKKTSFLFALLIGVVHAIGEVAVVSLFYFGGEMTSAYYAKGFLTTVFILVGVGTIIHSMVDFFISQVLWESLKKNVKEKRDRILFD</sequence>
<keyword evidence="3" id="KW-1185">Reference proteome</keyword>
<accession>A0A1I3BAG6</accession>
<gene>
    <name evidence="2" type="ORF">SAMN04489868_10528</name>
</gene>
<dbReference type="EMBL" id="FOQE01000005">
    <property type="protein sequence ID" value="SFH59283.1"/>
    <property type="molecule type" value="Genomic_DNA"/>
</dbReference>
<feature type="transmembrane region" description="Helical" evidence="1">
    <location>
        <begin position="45"/>
        <end position="70"/>
    </location>
</feature>
<keyword evidence="1" id="KW-1133">Transmembrane helix</keyword>
<keyword evidence="1" id="KW-0472">Membrane</keyword>
<evidence type="ECO:0000313" key="2">
    <source>
        <dbReference type="EMBL" id="SFH59283.1"/>
    </source>
</evidence>
<proteinExistence type="predicted"/>
<dbReference type="Gene3D" id="1.10.1760.20">
    <property type="match status" value="1"/>
</dbReference>
<organism evidence="2 3">
    <name type="scientific">Pisciglobus halotolerans</name>
    <dbReference type="NCBI Taxonomy" id="745365"/>
    <lineage>
        <taxon>Bacteria</taxon>
        <taxon>Bacillati</taxon>
        <taxon>Bacillota</taxon>
        <taxon>Bacilli</taxon>
        <taxon>Lactobacillales</taxon>
        <taxon>Carnobacteriaceae</taxon>
    </lineage>
</organism>
<dbReference type="AlphaFoldDB" id="A0A1I3BAG6"/>